<dbReference type="Proteomes" id="UP000789390">
    <property type="component" value="Unassembled WGS sequence"/>
</dbReference>
<keyword evidence="2" id="KW-1185">Reference proteome</keyword>
<dbReference type="GO" id="GO:0000783">
    <property type="term" value="C:nuclear telomere cap complex"/>
    <property type="evidence" value="ECO:0007669"/>
    <property type="project" value="TreeGrafter"/>
</dbReference>
<dbReference type="GO" id="GO:0032210">
    <property type="term" value="P:regulation of telomere maintenance via telomerase"/>
    <property type="evidence" value="ECO:0007669"/>
    <property type="project" value="TreeGrafter"/>
</dbReference>
<reference evidence="1" key="1">
    <citation type="submission" date="2021-11" db="EMBL/GenBank/DDBJ databases">
        <authorList>
            <person name="Schell T."/>
        </authorList>
    </citation>
    <scope>NUCLEOTIDE SEQUENCE</scope>
    <source>
        <strain evidence="1">M5</strain>
    </source>
</reference>
<dbReference type="Gene3D" id="2.40.50.140">
    <property type="entry name" value="Nucleic acid-binding proteins"/>
    <property type="match status" value="1"/>
</dbReference>
<organism evidence="1 2">
    <name type="scientific">Daphnia galeata</name>
    <dbReference type="NCBI Taxonomy" id="27404"/>
    <lineage>
        <taxon>Eukaryota</taxon>
        <taxon>Metazoa</taxon>
        <taxon>Ecdysozoa</taxon>
        <taxon>Arthropoda</taxon>
        <taxon>Crustacea</taxon>
        <taxon>Branchiopoda</taxon>
        <taxon>Diplostraca</taxon>
        <taxon>Cladocera</taxon>
        <taxon>Anomopoda</taxon>
        <taxon>Daphniidae</taxon>
        <taxon>Daphnia</taxon>
    </lineage>
</organism>
<accession>A0A8J2R9G3</accession>
<dbReference type="PANTHER" id="PTHR14513:SF0">
    <property type="entry name" value="PROTECTION OF TELOMERES PROTEIN 1"/>
    <property type="match status" value="1"/>
</dbReference>
<dbReference type="OrthoDB" id="6330543at2759"/>
<dbReference type="GO" id="GO:0016233">
    <property type="term" value="P:telomere capping"/>
    <property type="evidence" value="ECO:0007669"/>
    <property type="project" value="TreeGrafter"/>
</dbReference>
<evidence type="ECO:0000313" key="2">
    <source>
        <dbReference type="Proteomes" id="UP000789390"/>
    </source>
</evidence>
<name>A0A8J2R9G3_9CRUS</name>
<dbReference type="AlphaFoldDB" id="A0A8J2R9G3"/>
<dbReference type="InterPro" id="IPR012340">
    <property type="entry name" value="NA-bd_OB-fold"/>
</dbReference>
<evidence type="ECO:0000313" key="1">
    <source>
        <dbReference type="EMBL" id="CAH0098122.1"/>
    </source>
</evidence>
<comment type="caution">
    <text evidence="1">The sequence shown here is derived from an EMBL/GenBank/DDBJ whole genome shotgun (WGS) entry which is preliminary data.</text>
</comment>
<dbReference type="InterPro" id="IPR028389">
    <property type="entry name" value="POT1"/>
</dbReference>
<sequence length="523" mass="60249">MQPFNSSENSYNLTKRSSSTKCVLQDKPSLLGALCKVFQNNTSSLNSPLHKLNQNEFLKVKTSFAYYKSCLPASETVKWFIECGESSNSLITQPEATKGKLVCYFLTKQHKVVGKFVVSNAENKLIIPRKSIDKGNSNLQLFNNMNQLSSATIKDRYRVPMNHTKLSDIEFTSNRLQVFGVVTAVNKLPTKTTSSWHSLICISDPSLIMIASDDDEDDSKVIPPGEFKMSLFFNMLEDHPEFHRGDVVRFINVKIETHKDRCDGRVFNKTDVTVYCHPDSKAPVVRENFEDRAAVVRVLSHWWTLNHRFFDYQTPHPIYHLFSRYPGIRCFRELSNQLICDLYCQVVSMSDDSSDLNFLCVQDGTIFTLQKQPDPHQSALGIEQIDLEPNERKPSFGFLGLAVFEPEQWKTIKTQRISVNDYVLMREVKVVFLNEETSVKTYAYHHPCVLFRPAADKVKKISANHHEAYKIRSRLHRLPDELEKMDSWKFPSHIEEIVPEDPLLVRLNDSSVQMNILKRLKRS</sequence>
<protein>
    <recommendedName>
        <fullName evidence="3">Protection of telomeres protein 1</fullName>
    </recommendedName>
</protein>
<dbReference type="GO" id="GO:0098505">
    <property type="term" value="F:G-rich strand telomeric DNA binding"/>
    <property type="evidence" value="ECO:0007669"/>
    <property type="project" value="TreeGrafter"/>
</dbReference>
<dbReference type="EMBL" id="CAKKLH010000001">
    <property type="protein sequence ID" value="CAH0098122.1"/>
    <property type="molecule type" value="Genomic_DNA"/>
</dbReference>
<dbReference type="GO" id="GO:0010521">
    <property type="term" value="F:telomerase inhibitor activity"/>
    <property type="evidence" value="ECO:0007669"/>
    <property type="project" value="TreeGrafter"/>
</dbReference>
<dbReference type="PANTHER" id="PTHR14513">
    <property type="entry name" value="PROTECTION OF TELOMERES 1"/>
    <property type="match status" value="1"/>
</dbReference>
<proteinExistence type="predicted"/>
<dbReference type="SUPFAM" id="SSF50249">
    <property type="entry name" value="Nucleic acid-binding proteins"/>
    <property type="match status" value="1"/>
</dbReference>
<gene>
    <name evidence="1" type="ORF">DGAL_LOCUS169</name>
</gene>
<evidence type="ECO:0008006" key="3">
    <source>
        <dbReference type="Google" id="ProtNLM"/>
    </source>
</evidence>